<name>A0A1N5W5L6_9ACTN</name>
<protein>
    <recommendedName>
        <fullName evidence="3">DUF2000 domain-containing protein</fullName>
    </recommendedName>
</protein>
<evidence type="ECO:0000313" key="1">
    <source>
        <dbReference type="EMBL" id="SIM79637.1"/>
    </source>
</evidence>
<keyword evidence="2" id="KW-1185">Reference proteome</keyword>
<dbReference type="RefSeq" id="WP_074310840.1">
    <property type="nucleotide sequence ID" value="NZ_FSQT01000001.1"/>
</dbReference>
<dbReference type="Proteomes" id="UP000185124">
    <property type="component" value="Unassembled WGS sequence"/>
</dbReference>
<dbReference type="InterPro" id="IPR018988">
    <property type="entry name" value="DUF2000"/>
</dbReference>
<dbReference type="InterPro" id="IPR023476">
    <property type="entry name" value="Pep_tRNA_hydro_II_dom_sf"/>
</dbReference>
<dbReference type="Pfam" id="PF09391">
    <property type="entry name" value="DUF2000"/>
    <property type="match status" value="1"/>
</dbReference>
<dbReference type="SUPFAM" id="SSF102462">
    <property type="entry name" value="Peptidyl-tRNA hydrolase II"/>
    <property type="match status" value="1"/>
</dbReference>
<dbReference type="Gene3D" id="3.40.1490.10">
    <property type="entry name" value="Bit1"/>
    <property type="match status" value="1"/>
</dbReference>
<accession>A0A1N5W5L6</accession>
<evidence type="ECO:0000313" key="2">
    <source>
        <dbReference type="Proteomes" id="UP000185124"/>
    </source>
</evidence>
<dbReference type="OrthoDB" id="1684239at2"/>
<dbReference type="AlphaFoldDB" id="A0A1N5W5L6"/>
<gene>
    <name evidence="1" type="ORF">SAMN04489832_2111</name>
</gene>
<reference evidence="2" key="1">
    <citation type="submission" date="2016-12" db="EMBL/GenBank/DDBJ databases">
        <authorList>
            <person name="Varghese N."/>
            <person name="Submissions S."/>
        </authorList>
    </citation>
    <scope>NUCLEOTIDE SEQUENCE [LARGE SCALE GENOMIC DNA]</scope>
    <source>
        <strain evidence="2">DSM 45599</strain>
    </source>
</reference>
<proteinExistence type="predicted"/>
<sequence length="140" mass="15281">MTEPIRFPTKIAVLLRNDLAGWQRLNVTAFLVSGVANAEPELLGEEYRDADGTTYLPMFRQPVLVFAGDRATLAGAHSRALTRGLRLSIFTQELFATGNDRDNRAAVLASGREKLDLVGLALHAPRNVVDKVLKGASMHP</sequence>
<dbReference type="STRING" id="709881.SAMN04489832_2111"/>
<evidence type="ECO:0008006" key="3">
    <source>
        <dbReference type="Google" id="ProtNLM"/>
    </source>
</evidence>
<dbReference type="EMBL" id="FSQT01000001">
    <property type="protein sequence ID" value="SIM79637.1"/>
    <property type="molecule type" value="Genomic_DNA"/>
</dbReference>
<organism evidence="1 2">
    <name type="scientific">Micromonospora cremea</name>
    <dbReference type="NCBI Taxonomy" id="709881"/>
    <lineage>
        <taxon>Bacteria</taxon>
        <taxon>Bacillati</taxon>
        <taxon>Actinomycetota</taxon>
        <taxon>Actinomycetes</taxon>
        <taxon>Micromonosporales</taxon>
        <taxon>Micromonosporaceae</taxon>
        <taxon>Micromonospora</taxon>
    </lineage>
</organism>